<reference evidence="1" key="2">
    <citation type="journal article" date="2015" name="Fish Shellfish Immunol.">
        <title>Early steps in the European eel (Anguilla anguilla)-Vibrio vulnificus interaction in the gills: Role of the RtxA13 toxin.</title>
        <authorList>
            <person name="Callol A."/>
            <person name="Pajuelo D."/>
            <person name="Ebbesson L."/>
            <person name="Teles M."/>
            <person name="MacKenzie S."/>
            <person name="Amaro C."/>
        </authorList>
    </citation>
    <scope>NUCLEOTIDE SEQUENCE</scope>
</reference>
<accession>A0A0E9TG51</accession>
<sequence>MPTNATVASMLGYFFLDIDCYFPLLSVPNF</sequence>
<proteinExistence type="predicted"/>
<protein>
    <submittedName>
        <fullName evidence="1">Uncharacterized protein</fullName>
    </submittedName>
</protein>
<evidence type="ECO:0000313" key="1">
    <source>
        <dbReference type="EMBL" id="JAH52422.1"/>
    </source>
</evidence>
<dbReference type="EMBL" id="GBXM01056155">
    <property type="protein sequence ID" value="JAH52422.1"/>
    <property type="molecule type" value="Transcribed_RNA"/>
</dbReference>
<reference evidence="1" key="1">
    <citation type="submission" date="2014-11" db="EMBL/GenBank/DDBJ databases">
        <authorList>
            <person name="Amaro Gonzalez C."/>
        </authorList>
    </citation>
    <scope>NUCLEOTIDE SEQUENCE</scope>
</reference>
<organism evidence="1">
    <name type="scientific">Anguilla anguilla</name>
    <name type="common">European freshwater eel</name>
    <name type="synonym">Muraena anguilla</name>
    <dbReference type="NCBI Taxonomy" id="7936"/>
    <lineage>
        <taxon>Eukaryota</taxon>
        <taxon>Metazoa</taxon>
        <taxon>Chordata</taxon>
        <taxon>Craniata</taxon>
        <taxon>Vertebrata</taxon>
        <taxon>Euteleostomi</taxon>
        <taxon>Actinopterygii</taxon>
        <taxon>Neopterygii</taxon>
        <taxon>Teleostei</taxon>
        <taxon>Anguilliformes</taxon>
        <taxon>Anguillidae</taxon>
        <taxon>Anguilla</taxon>
    </lineage>
</organism>
<dbReference type="AlphaFoldDB" id="A0A0E9TG51"/>
<name>A0A0E9TG51_ANGAN</name>